<dbReference type="InterPro" id="IPR009028">
    <property type="entry name" value="Coatomer/calthrin_app_sub_C"/>
</dbReference>
<dbReference type="InterPro" id="IPR016024">
    <property type="entry name" value="ARM-type_fold"/>
</dbReference>
<name>R7QJM3_CHOCR</name>
<dbReference type="InterPro" id="IPR026739">
    <property type="entry name" value="AP_beta"/>
</dbReference>
<evidence type="ECO:0000256" key="6">
    <source>
        <dbReference type="SAM" id="MobiDB-lite"/>
    </source>
</evidence>
<dbReference type="OrthoDB" id="10254310at2759"/>
<sequence length="928" mass="99441">MAPDGRMYHSSRKGEIFELRQGLNATTTKERKSSLKRTVAAMTLGKDVSSLFTDVVKNTAGDLSMKKLVYLYIINYAQAKSDLAILIVNTFIKDAVDPNPLIRALAIRTMALISLEKITEYLCDPLHAALKDQDPYVRKTAAVCVAKLYDTNPTVTVEEGFITELQELLADGNPMVVSNAVAALSEIASASNTPTLLSLTSTTVPRFLSAMSECTEWGQIFILDAISSYTPAGAEEADLMVERIIPRLQHANAAVVLAAVRIIVNLMPCLDSNQKRSFLCKKMAAPLITLLTSPPELQFVALRNIGLLVSEYPDLLSSNVRVFFASYADPLYVKTEKLNILVRLSSVSNSNSVLSELMEYASDVDVIFAQQAISCIARIAIRLDVVSEKCVSFLSELLKRQVAHITEQVAVVLKDVLRAYPDRFSEIITQVCEASEHIDDPVAKAALVWIIGEYAGHLPRTVEMLQVITNAIDEEATPVQLQMLTACVKAYLAVGPGAEEVCAGVLHYATHESETVDVRDRGFIYQRLISCGADAIQQIVLSNKLGVEDITGTLPDELQKELLRSLSSVAAVYHKPAKTFAGGRRRGPVVQPTGDMGEEDLLGLEEAADEASQGSSFPATADSTATSSRQFGDSLLDDILGGVVSPAASAPAASYPESNLLSSLGMASPGTPQAATNTVMHTQRNVLLPAERGKGLLITGGLSRDGTGAIELDLEFHNSSSLPMGDFAIQFNKNLFGLVPDAPLHVPSPLGPSSSYRTQVPLRPGGDADASKKFLLQIAVKFSPGGVVYFAEDVSDHIAAVLNKQGGLLSKPDYLSAWKSVPDTSEVRGPVTFSDDAITSVGWISTKLASSGIFTVAKRMSAKPPVLYLSSVAMGPSKIVMLAELTLPGERGSNVGAIASRITSDIEGSVSALVSFNETCSDLLGRPS</sequence>
<dbReference type="SUPFAM" id="SSF55711">
    <property type="entry name" value="Subdomain of clathrin and coatomer appendage domain"/>
    <property type="match status" value="1"/>
</dbReference>
<evidence type="ECO:0000256" key="3">
    <source>
        <dbReference type="ARBA" id="ARBA00022448"/>
    </source>
</evidence>
<evidence type="ECO:0000256" key="1">
    <source>
        <dbReference type="ARBA" id="ARBA00004308"/>
    </source>
</evidence>
<dbReference type="STRING" id="2769.R7QJM3"/>
<feature type="region of interest" description="Disordered" evidence="6">
    <location>
        <begin position="607"/>
        <end position="627"/>
    </location>
</feature>
<comment type="subcellular location">
    <subcellularLocation>
        <location evidence="1">Endomembrane system</location>
    </subcellularLocation>
</comment>
<dbReference type="InterPro" id="IPR015151">
    <property type="entry name" value="B-adaptin_app_sub_C"/>
</dbReference>
<evidence type="ECO:0000256" key="5">
    <source>
        <dbReference type="ARBA" id="ARBA00023136"/>
    </source>
</evidence>
<dbReference type="SUPFAM" id="SSF48371">
    <property type="entry name" value="ARM repeat"/>
    <property type="match status" value="1"/>
</dbReference>
<comment type="similarity">
    <text evidence="2">Belongs to the adaptor complexes large subunit family.</text>
</comment>
<evidence type="ECO:0000313" key="10">
    <source>
        <dbReference type="Proteomes" id="UP000012073"/>
    </source>
</evidence>
<gene>
    <name evidence="9" type="ORF">CHC_T00010217001</name>
</gene>
<dbReference type="GO" id="GO:0016192">
    <property type="term" value="P:vesicle-mediated transport"/>
    <property type="evidence" value="ECO:0007669"/>
    <property type="project" value="InterPro"/>
</dbReference>
<dbReference type="EMBL" id="HG001959">
    <property type="protein sequence ID" value="CDF38717.1"/>
    <property type="molecule type" value="Genomic_DNA"/>
</dbReference>
<evidence type="ECO:0000256" key="2">
    <source>
        <dbReference type="ARBA" id="ARBA00006613"/>
    </source>
</evidence>
<dbReference type="Pfam" id="PF09066">
    <property type="entry name" value="B2-adapt-app_C"/>
    <property type="match status" value="1"/>
</dbReference>
<accession>R7QJM3</accession>
<dbReference type="KEGG" id="ccp:CHC_T00010217001"/>
<dbReference type="Gramene" id="CDF38717">
    <property type="protein sequence ID" value="CDF38717"/>
    <property type="gene ID" value="CHC_T00010217001"/>
</dbReference>
<protein>
    <submittedName>
        <fullName evidence="9">Beta-adaptin-like protein</fullName>
    </submittedName>
</protein>
<dbReference type="Pfam" id="PF01602">
    <property type="entry name" value="Adaptin_N"/>
    <property type="match status" value="1"/>
</dbReference>
<feature type="domain" description="Clathrin/coatomer adaptor adaptin-like N-terminal" evidence="7">
    <location>
        <begin position="13"/>
        <end position="530"/>
    </location>
</feature>
<dbReference type="AlphaFoldDB" id="R7QJM3"/>
<dbReference type="InterPro" id="IPR013037">
    <property type="entry name" value="Clathrin_b-adaptin_app_Ig-like"/>
</dbReference>
<dbReference type="InterPro" id="IPR000225">
    <property type="entry name" value="Armadillo"/>
</dbReference>
<keyword evidence="10" id="KW-1185">Reference proteome</keyword>
<keyword evidence="5" id="KW-0472">Membrane</keyword>
<dbReference type="InterPro" id="IPR013041">
    <property type="entry name" value="Clathrin_app_Ig-like_sf"/>
</dbReference>
<evidence type="ECO:0000259" key="7">
    <source>
        <dbReference type="Pfam" id="PF01602"/>
    </source>
</evidence>
<reference evidence="10" key="1">
    <citation type="journal article" date="2013" name="Proc. Natl. Acad. Sci. U.S.A.">
        <title>Genome structure and metabolic features in the red seaweed Chondrus crispus shed light on evolution of the Archaeplastida.</title>
        <authorList>
            <person name="Collen J."/>
            <person name="Porcel B."/>
            <person name="Carre W."/>
            <person name="Ball S.G."/>
            <person name="Chaparro C."/>
            <person name="Tonon T."/>
            <person name="Barbeyron T."/>
            <person name="Michel G."/>
            <person name="Noel B."/>
            <person name="Valentin K."/>
            <person name="Elias M."/>
            <person name="Artiguenave F."/>
            <person name="Arun A."/>
            <person name="Aury J.M."/>
            <person name="Barbosa-Neto J.F."/>
            <person name="Bothwell J.H."/>
            <person name="Bouget F.Y."/>
            <person name="Brillet L."/>
            <person name="Cabello-Hurtado F."/>
            <person name="Capella-Gutierrez S."/>
            <person name="Charrier B."/>
            <person name="Cladiere L."/>
            <person name="Cock J.M."/>
            <person name="Coelho S.M."/>
            <person name="Colleoni C."/>
            <person name="Czjzek M."/>
            <person name="Da Silva C."/>
            <person name="Delage L."/>
            <person name="Denoeud F."/>
            <person name="Deschamps P."/>
            <person name="Dittami S.M."/>
            <person name="Gabaldon T."/>
            <person name="Gachon C.M."/>
            <person name="Groisillier A."/>
            <person name="Herve C."/>
            <person name="Jabbari K."/>
            <person name="Katinka M."/>
            <person name="Kloareg B."/>
            <person name="Kowalczyk N."/>
            <person name="Labadie K."/>
            <person name="Leblanc C."/>
            <person name="Lopez P.J."/>
            <person name="McLachlan D.H."/>
            <person name="Meslet-Cladiere L."/>
            <person name="Moustafa A."/>
            <person name="Nehr Z."/>
            <person name="Nyvall Collen P."/>
            <person name="Panaud O."/>
            <person name="Partensky F."/>
            <person name="Poulain J."/>
            <person name="Rensing S.A."/>
            <person name="Rousvoal S."/>
            <person name="Samson G."/>
            <person name="Symeonidi A."/>
            <person name="Weissenbach J."/>
            <person name="Zambounis A."/>
            <person name="Wincker P."/>
            <person name="Boyen C."/>
        </authorList>
    </citation>
    <scope>NUCLEOTIDE SEQUENCE [LARGE SCALE GENOMIC DNA]</scope>
    <source>
        <strain evidence="10">cv. Stackhouse</strain>
    </source>
</reference>
<dbReference type="InterPro" id="IPR012295">
    <property type="entry name" value="TBP_dom_sf"/>
</dbReference>
<dbReference type="Gene3D" id="3.30.310.10">
    <property type="entry name" value="TATA-Binding Protein"/>
    <property type="match status" value="1"/>
</dbReference>
<dbReference type="FunFam" id="2.60.40.1150:FF:000002">
    <property type="entry name" value="Beta-adaptin-like protein C"/>
    <property type="match status" value="1"/>
</dbReference>
<proteinExistence type="inferred from homology"/>
<keyword evidence="4" id="KW-0653">Protein transport</keyword>
<organism evidence="9 10">
    <name type="scientific">Chondrus crispus</name>
    <name type="common">Carrageen Irish moss</name>
    <name type="synonym">Polymorpha crispa</name>
    <dbReference type="NCBI Taxonomy" id="2769"/>
    <lineage>
        <taxon>Eukaryota</taxon>
        <taxon>Rhodophyta</taxon>
        <taxon>Florideophyceae</taxon>
        <taxon>Rhodymeniophycidae</taxon>
        <taxon>Gigartinales</taxon>
        <taxon>Gigartinaceae</taxon>
        <taxon>Chondrus</taxon>
    </lineage>
</organism>
<dbReference type="SUPFAM" id="SSF49348">
    <property type="entry name" value="Clathrin adaptor appendage domain"/>
    <property type="match status" value="1"/>
</dbReference>
<dbReference type="GO" id="GO:0006886">
    <property type="term" value="P:intracellular protein transport"/>
    <property type="evidence" value="ECO:0007669"/>
    <property type="project" value="InterPro"/>
</dbReference>
<dbReference type="OMA" id="NPPEVQW"/>
<dbReference type="RefSeq" id="XP_005718622.1">
    <property type="nucleotide sequence ID" value="XM_005718565.1"/>
</dbReference>
<dbReference type="InterPro" id="IPR011989">
    <property type="entry name" value="ARM-like"/>
</dbReference>
<dbReference type="PANTHER" id="PTHR11134">
    <property type="entry name" value="ADAPTOR COMPLEX SUBUNIT BETA FAMILY MEMBER"/>
    <property type="match status" value="1"/>
</dbReference>
<dbReference type="Gene3D" id="2.60.40.1150">
    <property type="match status" value="1"/>
</dbReference>
<dbReference type="InterPro" id="IPR002553">
    <property type="entry name" value="Clathrin/coatomer_adapt-like_N"/>
</dbReference>
<evidence type="ECO:0000256" key="4">
    <source>
        <dbReference type="ARBA" id="ARBA00022927"/>
    </source>
</evidence>
<keyword evidence="3" id="KW-0813">Transport</keyword>
<dbReference type="GeneID" id="17326340"/>
<feature type="domain" description="Beta-adaptin appendage C-terminal subdomain" evidence="8">
    <location>
        <begin position="807"/>
        <end position="889"/>
    </location>
</feature>
<dbReference type="SMART" id="SM00185">
    <property type="entry name" value="ARM"/>
    <property type="match status" value="3"/>
</dbReference>
<feature type="compositionally biased region" description="Polar residues" evidence="6">
    <location>
        <begin position="612"/>
        <end position="627"/>
    </location>
</feature>
<evidence type="ECO:0000259" key="8">
    <source>
        <dbReference type="Pfam" id="PF09066"/>
    </source>
</evidence>
<evidence type="ECO:0000313" key="9">
    <source>
        <dbReference type="EMBL" id="CDF38717.1"/>
    </source>
</evidence>
<dbReference type="GO" id="GO:0030131">
    <property type="term" value="C:clathrin adaptor complex"/>
    <property type="evidence" value="ECO:0007669"/>
    <property type="project" value="InterPro"/>
</dbReference>
<dbReference type="Gene3D" id="1.25.10.10">
    <property type="entry name" value="Leucine-rich Repeat Variant"/>
    <property type="match status" value="1"/>
</dbReference>
<dbReference type="GO" id="GO:0031410">
    <property type="term" value="C:cytoplasmic vesicle"/>
    <property type="evidence" value="ECO:0007669"/>
    <property type="project" value="UniProtKB-ARBA"/>
</dbReference>
<dbReference type="Proteomes" id="UP000012073">
    <property type="component" value="Unassembled WGS sequence"/>
</dbReference>
<dbReference type="GO" id="GO:0012505">
    <property type="term" value="C:endomembrane system"/>
    <property type="evidence" value="ECO:0007669"/>
    <property type="project" value="UniProtKB-SubCell"/>
</dbReference>